<evidence type="ECO:0000313" key="1">
    <source>
        <dbReference type="EMBL" id="MDA0167144.1"/>
    </source>
</evidence>
<proteinExistence type="predicted"/>
<sequence>MSRIPVVIGQYQFATKTDARAYVSDMLDRYVDGQRIESDDEQFLCDLLDLHPEAVTKIGCGVSHFTREADRRGGRCFWLWRTDGTHNDWSTAKALRLTGPRHDLLGAMRCEVEDQRNDFVREQFADRTTVICAITGVPLTKEAAHADHADPTFGQMARNFLAEEGIGTRLPPPQITDAGTRRYFSDRDLARRWKSYHRDHAVLRLTTAHANLARKRGPRAPTP</sequence>
<dbReference type="AlphaFoldDB" id="A0A9X3S5U5"/>
<keyword evidence="2" id="KW-1185">Reference proteome</keyword>
<name>A0A9X3S5U5_9ACTN</name>
<dbReference type="EMBL" id="JAPDOD010000089">
    <property type="protein sequence ID" value="MDA0167144.1"/>
    <property type="molecule type" value="Genomic_DNA"/>
</dbReference>
<dbReference type="PANTHER" id="PTHR33415">
    <property type="entry name" value="PROTEIN EMBRYO DEFECTIVE 514"/>
    <property type="match status" value="1"/>
</dbReference>
<dbReference type="Gene3D" id="3.10.450.40">
    <property type="match status" value="1"/>
</dbReference>
<evidence type="ECO:0000313" key="2">
    <source>
        <dbReference type="Proteomes" id="UP001149140"/>
    </source>
</evidence>
<dbReference type="InterPro" id="IPR044673">
    <property type="entry name" value="DCL-like"/>
</dbReference>
<protein>
    <submittedName>
        <fullName evidence="1">DCL family protein</fullName>
    </submittedName>
</protein>
<reference evidence="1" key="1">
    <citation type="submission" date="2022-10" db="EMBL/GenBank/DDBJ databases">
        <title>The WGS of Solirubrobacter ginsenosidimutans DSM 21036.</title>
        <authorList>
            <person name="Jiang Z."/>
        </authorList>
    </citation>
    <scope>NUCLEOTIDE SEQUENCE</scope>
    <source>
        <strain evidence="1">DSM 21036</strain>
    </source>
</reference>
<dbReference type="Proteomes" id="UP001149140">
    <property type="component" value="Unassembled WGS sequence"/>
</dbReference>
<dbReference type="PANTHER" id="PTHR33415:SF12">
    <property type="entry name" value="PROTEIN EMBRYO DEFECTIVE 514"/>
    <property type="match status" value="1"/>
</dbReference>
<dbReference type="Pfam" id="PF11523">
    <property type="entry name" value="DUF3223"/>
    <property type="match status" value="1"/>
</dbReference>
<gene>
    <name evidence="1" type="ORF">OM076_43185</name>
</gene>
<comment type="caution">
    <text evidence="1">The sequence shown here is derived from an EMBL/GenBank/DDBJ whole genome shotgun (WGS) entry which is preliminary data.</text>
</comment>
<dbReference type="RefSeq" id="WP_270046394.1">
    <property type="nucleotide sequence ID" value="NZ_JAPDOD010000089.1"/>
</dbReference>
<organism evidence="1 2">
    <name type="scientific">Solirubrobacter ginsenosidimutans</name>
    <dbReference type="NCBI Taxonomy" id="490573"/>
    <lineage>
        <taxon>Bacteria</taxon>
        <taxon>Bacillati</taxon>
        <taxon>Actinomycetota</taxon>
        <taxon>Thermoleophilia</taxon>
        <taxon>Solirubrobacterales</taxon>
        <taxon>Solirubrobacteraceae</taxon>
        <taxon>Solirubrobacter</taxon>
    </lineage>
</organism>
<accession>A0A9X3S5U5</accession>